<dbReference type="Pfam" id="PF14214">
    <property type="entry name" value="Helitron_like_N"/>
    <property type="match status" value="1"/>
</dbReference>
<accession>A0A5C3KAZ6</accession>
<dbReference type="EMBL" id="ML210541">
    <property type="protein sequence ID" value="TFK17266.1"/>
    <property type="molecule type" value="Genomic_DNA"/>
</dbReference>
<feature type="non-terminal residue" evidence="2">
    <location>
        <position position="306"/>
    </location>
</feature>
<dbReference type="AlphaFoldDB" id="A0A5C3KAZ6"/>
<dbReference type="STRING" id="230819.A0A5C3KAZ6"/>
<proteinExistence type="predicted"/>
<name>A0A5C3KAZ6_COPMA</name>
<protein>
    <recommendedName>
        <fullName evidence="1">Helitron helicase-like domain-containing protein</fullName>
    </recommendedName>
</protein>
<gene>
    <name evidence="2" type="ORF">FA15DRAFT_605450</name>
</gene>
<sequence length="306" mass="34835">MGIIDPELTRVPARKLTANALRHLAPDLSSSDDIAGEPKSEEPDLVLHRGADPIPEYNNPMLIPGMYPTLFPYGIGGFEDKSRATALSFDSQAAYYLNLYDRSFRYHYSYIFVVLNMIQRRRAHLQTHFTVHTSRFQRIAQSLTALTPETLSDVAQIIENEKSTGMLSSEQKRALDLLRYVNTVAEKVPGSYAAKISAHADIRNYFSYFGLPPLFFTFNPSPVHSPIFQVMFGDKTVDLSARYPKLPLSRERARRLAQDPVAAADFYEYSVRMLFEHLLGWDFHRRCSKEKGGILGRLRAFYGITE</sequence>
<dbReference type="OrthoDB" id="432234at2759"/>
<organism evidence="2 3">
    <name type="scientific">Coprinopsis marcescibilis</name>
    <name type="common">Agaric fungus</name>
    <name type="synonym">Psathyrella marcescibilis</name>
    <dbReference type="NCBI Taxonomy" id="230819"/>
    <lineage>
        <taxon>Eukaryota</taxon>
        <taxon>Fungi</taxon>
        <taxon>Dikarya</taxon>
        <taxon>Basidiomycota</taxon>
        <taxon>Agaricomycotina</taxon>
        <taxon>Agaricomycetes</taxon>
        <taxon>Agaricomycetidae</taxon>
        <taxon>Agaricales</taxon>
        <taxon>Agaricineae</taxon>
        <taxon>Psathyrellaceae</taxon>
        <taxon>Coprinopsis</taxon>
    </lineage>
</organism>
<evidence type="ECO:0000313" key="2">
    <source>
        <dbReference type="EMBL" id="TFK17266.1"/>
    </source>
</evidence>
<feature type="domain" description="Helitron helicase-like" evidence="1">
    <location>
        <begin position="97"/>
        <end position="306"/>
    </location>
</feature>
<reference evidence="2 3" key="1">
    <citation type="journal article" date="2019" name="Nat. Ecol. Evol.">
        <title>Megaphylogeny resolves global patterns of mushroom evolution.</title>
        <authorList>
            <person name="Varga T."/>
            <person name="Krizsan K."/>
            <person name="Foldi C."/>
            <person name="Dima B."/>
            <person name="Sanchez-Garcia M."/>
            <person name="Sanchez-Ramirez S."/>
            <person name="Szollosi G.J."/>
            <person name="Szarkandi J.G."/>
            <person name="Papp V."/>
            <person name="Albert L."/>
            <person name="Andreopoulos W."/>
            <person name="Angelini C."/>
            <person name="Antonin V."/>
            <person name="Barry K.W."/>
            <person name="Bougher N.L."/>
            <person name="Buchanan P."/>
            <person name="Buyck B."/>
            <person name="Bense V."/>
            <person name="Catcheside P."/>
            <person name="Chovatia M."/>
            <person name="Cooper J."/>
            <person name="Damon W."/>
            <person name="Desjardin D."/>
            <person name="Finy P."/>
            <person name="Geml J."/>
            <person name="Haridas S."/>
            <person name="Hughes K."/>
            <person name="Justo A."/>
            <person name="Karasinski D."/>
            <person name="Kautmanova I."/>
            <person name="Kiss B."/>
            <person name="Kocsube S."/>
            <person name="Kotiranta H."/>
            <person name="LaButti K.M."/>
            <person name="Lechner B.E."/>
            <person name="Liimatainen K."/>
            <person name="Lipzen A."/>
            <person name="Lukacs Z."/>
            <person name="Mihaltcheva S."/>
            <person name="Morgado L.N."/>
            <person name="Niskanen T."/>
            <person name="Noordeloos M.E."/>
            <person name="Ohm R.A."/>
            <person name="Ortiz-Santana B."/>
            <person name="Ovrebo C."/>
            <person name="Racz N."/>
            <person name="Riley R."/>
            <person name="Savchenko A."/>
            <person name="Shiryaev A."/>
            <person name="Soop K."/>
            <person name="Spirin V."/>
            <person name="Szebenyi C."/>
            <person name="Tomsovsky M."/>
            <person name="Tulloss R.E."/>
            <person name="Uehling J."/>
            <person name="Grigoriev I.V."/>
            <person name="Vagvolgyi C."/>
            <person name="Papp T."/>
            <person name="Martin F.M."/>
            <person name="Miettinen O."/>
            <person name="Hibbett D.S."/>
            <person name="Nagy L.G."/>
        </authorList>
    </citation>
    <scope>NUCLEOTIDE SEQUENCE [LARGE SCALE GENOMIC DNA]</scope>
    <source>
        <strain evidence="2 3">CBS 121175</strain>
    </source>
</reference>
<dbReference type="Proteomes" id="UP000307440">
    <property type="component" value="Unassembled WGS sequence"/>
</dbReference>
<evidence type="ECO:0000313" key="3">
    <source>
        <dbReference type="Proteomes" id="UP000307440"/>
    </source>
</evidence>
<evidence type="ECO:0000259" key="1">
    <source>
        <dbReference type="Pfam" id="PF14214"/>
    </source>
</evidence>
<keyword evidence="3" id="KW-1185">Reference proteome</keyword>
<dbReference type="InterPro" id="IPR025476">
    <property type="entry name" value="Helitron_helicase-like"/>
</dbReference>